<evidence type="ECO:0000256" key="4">
    <source>
        <dbReference type="ARBA" id="ARBA00022777"/>
    </source>
</evidence>
<dbReference type="InterPro" id="IPR000719">
    <property type="entry name" value="Prot_kinase_dom"/>
</dbReference>
<sequence length="333" mass="36734">MPPAPHPKRATKGSSTPGPIIDGPVLQIPKAMTAMRRHPLRRIRPVPMSRLFTKSEPGVSMGHECVADSKGLNHAHIERSRYIMRATDVMMDRYKVQTILGYGGFGTVVKAADRVTGSVVAIKVYHKGEFLQSDAHREQSIYKQLVAGCNARIDYFAAVLGSGIHQGFKCTVFELCQSTLEHIIKGYSGLMPLPSRHILEMGIKSSMQFNPDNIALRADDFATVHWLDPLTGFHEKKILVLTKICILDHGNAVLANIPNGNHGRAGVMQYRAPEVALGLPWSFGVDAFAIEFIIAELYLAEAVIHGDTESDTERLAIIDRLVGPFPEEYARSI</sequence>
<keyword evidence="1" id="KW-0723">Serine/threonine-protein kinase</keyword>
<dbReference type="PROSITE" id="PS00107">
    <property type="entry name" value="PROTEIN_KINASE_ATP"/>
    <property type="match status" value="1"/>
</dbReference>
<keyword evidence="4 9" id="KW-0418">Kinase</keyword>
<reference evidence="9 10" key="1">
    <citation type="journal article" date="2015" name="Biotechnol. Biofuels">
        <title>Enhanced degradation of softwood versus hardwood by the white-rot fungus Pycnoporus coccineus.</title>
        <authorList>
            <person name="Couturier M."/>
            <person name="Navarro D."/>
            <person name="Chevret D."/>
            <person name="Henrissat B."/>
            <person name="Piumi F."/>
            <person name="Ruiz-Duenas F.J."/>
            <person name="Martinez A.T."/>
            <person name="Grigoriev I.V."/>
            <person name="Riley R."/>
            <person name="Lipzen A."/>
            <person name="Berrin J.G."/>
            <person name="Master E.R."/>
            <person name="Rosso M.N."/>
        </authorList>
    </citation>
    <scope>NUCLEOTIDE SEQUENCE [LARGE SCALE GENOMIC DNA]</scope>
    <source>
        <strain evidence="9 10">BRFM310</strain>
    </source>
</reference>
<feature type="domain" description="Protein kinase" evidence="8">
    <location>
        <begin position="94"/>
        <end position="333"/>
    </location>
</feature>
<evidence type="ECO:0000256" key="5">
    <source>
        <dbReference type="ARBA" id="ARBA00022840"/>
    </source>
</evidence>
<dbReference type="EMBL" id="KZ084105">
    <property type="protein sequence ID" value="OSD02445.1"/>
    <property type="molecule type" value="Genomic_DNA"/>
</dbReference>
<evidence type="ECO:0000256" key="7">
    <source>
        <dbReference type="SAM" id="MobiDB-lite"/>
    </source>
</evidence>
<dbReference type="Proteomes" id="UP000193067">
    <property type="component" value="Unassembled WGS sequence"/>
</dbReference>
<dbReference type="PANTHER" id="PTHR45646:SF11">
    <property type="entry name" value="SERINE_THREONINE-PROTEIN KINASE DOA"/>
    <property type="match status" value="1"/>
</dbReference>
<feature type="compositionally biased region" description="Basic residues" evidence="7">
    <location>
        <begin position="1"/>
        <end position="11"/>
    </location>
</feature>
<keyword evidence="2" id="KW-0808">Transferase</keyword>
<keyword evidence="3 6" id="KW-0547">Nucleotide-binding</keyword>
<evidence type="ECO:0000259" key="8">
    <source>
        <dbReference type="PROSITE" id="PS50011"/>
    </source>
</evidence>
<evidence type="ECO:0000313" key="10">
    <source>
        <dbReference type="Proteomes" id="UP000193067"/>
    </source>
</evidence>
<organism evidence="9 10">
    <name type="scientific">Trametes coccinea (strain BRFM310)</name>
    <name type="common">Pycnoporus coccineus</name>
    <dbReference type="NCBI Taxonomy" id="1353009"/>
    <lineage>
        <taxon>Eukaryota</taxon>
        <taxon>Fungi</taxon>
        <taxon>Dikarya</taxon>
        <taxon>Basidiomycota</taxon>
        <taxon>Agaricomycotina</taxon>
        <taxon>Agaricomycetes</taxon>
        <taxon>Polyporales</taxon>
        <taxon>Polyporaceae</taxon>
        <taxon>Trametes</taxon>
    </lineage>
</organism>
<dbReference type="GO" id="GO:0005524">
    <property type="term" value="F:ATP binding"/>
    <property type="evidence" value="ECO:0007669"/>
    <property type="project" value="UniProtKB-UniRule"/>
</dbReference>
<evidence type="ECO:0000256" key="6">
    <source>
        <dbReference type="PROSITE-ProRule" id="PRU10141"/>
    </source>
</evidence>
<proteinExistence type="predicted"/>
<protein>
    <submittedName>
        <fullName evidence="9">Kinase-like protein</fullName>
    </submittedName>
</protein>
<name>A0A1Y2IMV0_TRAC3</name>
<accession>A0A1Y2IMV0</accession>
<dbReference type="AlphaFoldDB" id="A0A1Y2IMV0"/>
<dbReference type="Gene3D" id="1.10.510.10">
    <property type="entry name" value="Transferase(Phosphotransferase) domain 1"/>
    <property type="match status" value="2"/>
</dbReference>
<dbReference type="PANTHER" id="PTHR45646">
    <property type="entry name" value="SERINE/THREONINE-PROTEIN KINASE DOA-RELATED"/>
    <property type="match status" value="1"/>
</dbReference>
<feature type="region of interest" description="Disordered" evidence="7">
    <location>
        <begin position="1"/>
        <end position="23"/>
    </location>
</feature>
<dbReference type="InterPro" id="IPR051175">
    <property type="entry name" value="CLK_kinases"/>
</dbReference>
<dbReference type="InterPro" id="IPR011009">
    <property type="entry name" value="Kinase-like_dom_sf"/>
</dbReference>
<dbReference type="PROSITE" id="PS50011">
    <property type="entry name" value="PROTEIN_KINASE_DOM"/>
    <property type="match status" value="1"/>
</dbReference>
<keyword evidence="10" id="KW-1185">Reference proteome</keyword>
<evidence type="ECO:0000256" key="2">
    <source>
        <dbReference type="ARBA" id="ARBA00022679"/>
    </source>
</evidence>
<gene>
    <name evidence="9" type="ORF">PYCCODRAFT_1425299</name>
</gene>
<evidence type="ECO:0000256" key="3">
    <source>
        <dbReference type="ARBA" id="ARBA00022741"/>
    </source>
</evidence>
<evidence type="ECO:0000313" key="9">
    <source>
        <dbReference type="EMBL" id="OSD02445.1"/>
    </source>
</evidence>
<dbReference type="GO" id="GO:0004674">
    <property type="term" value="F:protein serine/threonine kinase activity"/>
    <property type="evidence" value="ECO:0007669"/>
    <property type="project" value="UniProtKB-KW"/>
</dbReference>
<keyword evidence="5 6" id="KW-0067">ATP-binding</keyword>
<dbReference type="OrthoDB" id="3068150at2759"/>
<dbReference type="SUPFAM" id="SSF56112">
    <property type="entry name" value="Protein kinase-like (PK-like)"/>
    <property type="match status" value="1"/>
</dbReference>
<dbReference type="GO" id="GO:0005634">
    <property type="term" value="C:nucleus"/>
    <property type="evidence" value="ECO:0007669"/>
    <property type="project" value="TreeGrafter"/>
</dbReference>
<dbReference type="SMART" id="SM00220">
    <property type="entry name" value="S_TKc"/>
    <property type="match status" value="1"/>
</dbReference>
<dbReference type="InterPro" id="IPR017441">
    <property type="entry name" value="Protein_kinase_ATP_BS"/>
</dbReference>
<feature type="binding site" evidence="6">
    <location>
        <position position="123"/>
    </location>
    <ligand>
        <name>ATP</name>
        <dbReference type="ChEBI" id="CHEBI:30616"/>
    </ligand>
</feature>
<evidence type="ECO:0000256" key="1">
    <source>
        <dbReference type="ARBA" id="ARBA00022527"/>
    </source>
</evidence>